<feature type="region of interest" description="Disordered" evidence="1">
    <location>
        <begin position="1"/>
        <end position="26"/>
    </location>
</feature>
<evidence type="ECO:0000313" key="2">
    <source>
        <dbReference type="EMBL" id="KAK5967397.1"/>
    </source>
</evidence>
<keyword evidence="3" id="KW-1185">Reference proteome</keyword>
<reference evidence="2 3" key="1">
    <citation type="submission" date="2019-10" db="EMBL/GenBank/DDBJ databases">
        <title>Assembly and Annotation for the nematode Trichostrongylus colubriformis.</title>
        <authorList>
            <person name="Martin J."/>
        </authorList>
    </citation>
    <scope>NUCLEOTIDE SEQUENCE [LARGE SCALE GENOMIC DNA]</scope>
    <source>
        <strain evidence="2">G859</strain>
        <tissue evidence="2">Whole worm</tissue>
    </source>
</reference>
<organism evidence="2 3">
    <name type="scientific">Trichostrongylus colubriformis</name>
    <name type="common">Black scour worm</name>
    <dbReference type="NCBI Taxonomy" id="6319"/>
    <lineage>
        <taxon>Eukaryota</taxon>
        <taxon>Metazoa</taxon>
        <taxon>Ecdysozoa</taxon>
        <taxon>Nematoda</taxon>
        <taxon>Chromadorea</taxon>
        <taxon>Rhabditida</taxon>
        <taxon>Rhabditina</taxon>
        <taxon>Rhabditomorpha</taxon>
        <taxon>Strongyloidea</taxon>
        <taxon>Trichostrongylidae</taxon>
        <taxon>Trichostrongylus</taxon>
    </lineage>
</organism>
<evidence type="ECO:0000256" key="1">
    <source>
        <dbReference type="SAM" id="MobiDB-lite"/>
    </source>
</evidence>
<gene>
    <name evidence="2" type="ORF">GCK32_012653</name>
</gene>
<evidence type="ECO:0000313" key="3">
    <source>
        <dbReference type="Proteomes" id="UP001331761"/>
    </source>
</evidence>
<sequence>MSRSRSPCGSTPPTPSQSPVPQKAGYQSPPCICGSVPLVSLSANTLADSLGVSPLYKQQEYFCSMECCSTGVP</sequence>
<dbReference type="EMBL" id="WIXE01022531">
    <property type="protein sequence ID" value="KAK5967397.1"/>
    <property type="molecule type" value="Genomic_DNA"/>
</dbReference>
<comment type="caution">
    <text evidence="2">The sequence shown here is derived from an EMBL/GenBank/DDBJ whole genome shotgun (WGS) entry which is preliminary data.</text>
</comment>
<proteinExistence type="predicted"/>
<protein>
    <submittedName>
        <fullName evidence="2">Uncharacterized protein</fullName>
    </submittedName>
</protein>
<accession>A0AAN8IFJ1</accession>
<dbReference type="Proteomes" id="UP001331761">
    <property type="component" value="Unassembled WGS sequence"/>
</dbReference>
<dbReference type="AlphaFoldDB" id="A0AAN8IFJ1"/>
<name>A0AAN8IFJ1_TRICO</name>